<dbReference type="EMBL" id="FODT01000008">
    <property type="protein sequence ID" value="SEP11958.1"/>
    <property type="molecule type" value="Genomic_DNA"/>
</dbReference>
<keyword evidence="1" id="KW-0175">Coiled coil</keyword>
<accession>A0A1H8VAU3</accession>
<dbReference type="Proteomes" id="UP000199615">
    <property type="component" value="Unassembled WGS sequence"/>
</dbReference>
<evidence type="ECO:0000313" key="3">
    <source>
        <dbReference type="Proteomes" id="UP000199615"/>
    </source>
</evidence>
<keyword evidence="3" id="KW-1185">Reference proteome</keyword>
<organism evidence="2 3">
    <name type="scientific">Rhodopseudomonas pseudopalustris</name>
    <dbReference type="NCBI Taxonomy" id="1513892"/>
    <lineage>
        <taxon>Bacteria</taxon>
        <taxon>Pseudomonadati</taxon>
        <taxon>Pseudomonadota</taxon>
        <taxon>Alphaproteobacteria</taxon>
        <taxon>Hyphomicrobiales</taxon>
        <taxon>Nitrobacteraceae</taxon>
        <taxon>Rhodopseudomonas</taxon>
    </lineage>
</organism>
<dbReference type="RefSeq" id="WP_430715339.1">
    <property type="nucleotide sequence ID" value="NZ_FODT01000008.1"/>
</dbReference>
<reference evidence="3" key="1">
    <citation type="submission" date="2016-10" db="EMBL/GenBank/DDBJ databases">
        <authorList>
            <person name="Varghese N."/>
            <person name="Submissions S."/>
        </authorList>
    </citation>
    <scope>NUCLEOTIDE SEQUENCE [LARGE SCALE GENOMIC DNA]</scope>
    <source>
        <strain evidence="3">DSM 123</strain>
    </source>
</reference>
<sequence length="154" mass="17242">MSRRPDSEPATSELFAEYQPRPVVERFSPERVRASSAAARIKQALKETMRESGRSRETIAAEISAYLGERVSPQILDQYTSGANENSNIPAHRLVALFAVTGDIRLINALLADTDAIAVSRKHEALIRREVAKELRERLNQEIESADAEWRAGR</sequence>
<dbReference type="AlphaFoldDB" id="A0A1H8VAU3"/>
<proteinExistence type="predicted"/>
<feature type="coiled-coil region" evidence="1">
    <location>
        <begin position="122"/>
        <end position="149"/>
    </location>
</feature>
<protein>
    <submittedName>
        <fullName evidence="2">Uncharacterized protein</fullName>
    </submittedName>
</protein>
<evidence type="ECO:0000313" key="2">
    <source>
        <dbReference type="EMBL" id="SEP11958.1"/>
    </source>
</evidence>
<evidence type="ECO:0000256" key="1">
    <source>
        <dbReference type="SAM" id="Coils"/>
    </source>
</evidence>
<gene>
    <name evidence="2" type="ORF">SAMN05444123_108137</name>
</gene>
<name>A0A1H8VAU3_9BRAD</name>